<protein>
    <submittedName>
        <fullName evidence="1">Uncharacterized protein</fullName>
    </submittedName>
</protein>
<comment type="caution">
    <text evidence="1">The sequence shown here is derived from an EMBL/GenBank/DDBJ whole genome shotgun (WGS) entry which is preliminary data.</text>
</comment>
<sequence>MMNHSTSVRLCYSSNLPFVDSNIFGVFGGMKELRLILLGILLVLASLQVTTSYGDHPLSRIAIHKATFALNKHVYVKASPAILGLKSFRGQNSVWVTVEFSSPNPSVDDWIGWIFFFQFQWGGFDPISSNNAKLPGWAVFDVPQSQVDDSAPEWAFRPCLANLRYGTAPHKAVCTENLTPMVEANSLPR</sequence>
<dbReference type="AlphaFoldDB" id="A0AAD9TIE8"/>
<evidence type="ECO:0000313" key="2">
    <source>
        <dbReference type="Proteomes" id="UP001280121"/>
    </source>
</evidence>
<accession>A0AAD9TIE8</accession>
<dbReference type="EMBL" id="JANJYI010000009">
    <property type="protein sequence ID" value="KAK2636070.1"/>
    <property type="molecule type" value="Genomic_DNA"/>
</dbReference>
<proteinExistence type="predicted"/>
<name>A0AAD9TIE8_9ROSI</name>
<dbReference type="Proteomes" id="UP001280121">
    <property type="component" value="Unassembled WGS sequence"/>
</dbReference>
<gene>
    <name evidence="1" type="ORF">Ddye_030862</name>
</gene>
<evidence type="ECO:0000313" key="1">
    <source>
        <dbReference type="EMBL" id="KAK2636070.1"/>
    </source>
</evidence>
<organism evidence="1 2">
    <name type="scientific">Dipteronia dyeriana</name>
    <dbReference type="NCBI Taxonomy" id="168575"/>
    <lineage>
        <taxon>Eukaryota</taxon>
        <taxon>Viridiplantae</taxon>
        <taxon>Streptophyta</taxon>
        <taxon>Embryophyta</taxon>
        <taxon>Tracheophyta</taxon>
        <taxon>Spermatophyta</taxon>
        <taxon>Magnoliopsida</taxon>
        <taxon>eudicotyledons</taxon>
        <taxon>Gunneridae</taxon>
        <taxon>Pentapetalae</taxon>
        <taxon>rosids</taxon>
        <taxon>malvids</taxon>
        <taxon>Sapindales</taxon>
        <taxon>Sapindaceae</taxon>
        <taxon>Hippocastanoideae</taxon>
        <taxon>Acereae</taxon>
        <taxon>Dipteronia</taxon>
    </lineage>
</organism>
<keyword evidence="2" id="KW-1185">Reference proteome</keyword>
<reference evidence="1" key="1">
    <citation type="journal article" date="2023" name="Plant J.">
        <title>Genome sequences and population genomics provide insights into the demographic history, inbreeding, and mutation load of two 'living fossil' tree species of Dipteronia.</title>
        <authorList>
            <person name="Feng Y."/>
            <person name="Comes H.P."/>
            <person name="Chen J."/>
            <person name="Zhu S."/>
            <person name="Lu R."/>
            <person name="Zhang X."/>
            <person name="Li P."/>
            <person name="Qiu J."/>
            <person name="Olsen K.M."/>
            <person name="Qiu Y."/>
        </authorList>
    </citation>
    <scope>NUCLEOTIDE SEQUENCE</scope>
    <source>
        <strain evidence="1">KIB01</strain>
    </source>
</reference>